<name>A0AAJ6FQD2_CARRU</name>
<dbReference type="FunFam" id="1.10.8.60:FF:000002">
    <property type="entry name" value="ATP-dependent Clp protease ATP-binding subunit ClpX"/>
    <property type="match status" value="1"/>
</dbReference>
<keyword evidence="2" id="KW-0862">Zinc</keyword>
<dbReference type="PANTHER" id="PTHR48102">
    <property type="entry name" value="ATP-DEPENDENT CLP PROTEASE ATP-BINDING SUBUNIT CLPX-LIKE, MITOCHONDRIAL-RELATED"/>
    <property type="match status" value="1"/>
</dbReference>
<feature type="domain" description="AAA+ ATPase" evidence="5">
    <location>
        <begin position="62"/>
        <end position="258"/>
    </location>
</feature>
<protein>
    <submittedName>
        <fullName evidence="7">ATP-dependent Clp protease ATP-binding subunit ClpX</fullName>
    </submittedName>
</protein>
<dbReference type="Proteomes" id="UP001237869">
    <property type="component" value="Chromosome"/>
</dbReference>
<dbReference type="GO" id="GO:0140662">
    <property type="term" value="F:ATP-dependent protein folding chaperone"/>
    <property type="evidence" value="ECO:0007669"/>
    <property type="project" value="InterPro"/>
</dbReference>
<dbReference type="InterPro" id="IPR050052">
    <property type="entry name" value="ATP-dep_Clp_protease_ClpX"/>
</dbReference>
<accession>A0AAJ6FQD2</accession>
<dbReference type="InterPro" id="IPR004487">
    <property type="entry name" value="Clp_protease_ATP-bd_su_ClpX"/>
</dbReference>
<dbReference type="NCBIfam" id="TIGR00382">
    <property type="entry name" value="clpX"/>
    <property type="match status" value="1"/>
</dbReference>
<dbReference type="InterPro" id="IPR003959">
    <property type="entry name" value="ATPase_AAA_core"/>
</dbReference>
<dbReference type="SUPFAM" id="SSF52540">
    <property type="entry name" value="P-loop containing nucleoside triphosphate hydrolases"/>
    <property type="match status" value="1"/>
</dbReference>
<evidence type="ECO:0000256" key="4">
    <source>
        <dbReference type="ARBA" id="ARBA00023186"/>
    </source>
</evidence>
<dbReference type="AlphaFoldDB" id="A0AAJ6FQD2"/>
<keyword evidence="7" id="KW-0378">Hydrolase</keyword>
<dbReference type="Gene3D" id="3.40.50.300">
    <property type="entry name" value="P-loop containing nucleotide triphosphate hydrolases"/>
    <property type="match status" value="1"/>
</dbReference>
<dbReference type="Pfam" id="PF10431">
    <property type="entry name" value="ClpB_D2-small"/>
    <property type="match status" value="1"/>
</dbReference>
<dbReference type="EMBL" id="CP092148">
    <property type="protein sequence ID" value="WGS67331.1"/>
    <property type="molecule type" value="Genomic_DNA"/>
</dbReference>
<keyword evidence="4" id="KW-0143">Chaperone</keyword>
<evidence type="ECO:0000313" key="8">
    <source>
        <dbReference type="Proteomes" id="UP001237869"/>
    </source>
</evidence>
<dbReference type="SMART" id="SM01086">
    <property type="entry name" value="ClpB_D2-small"/>
    <property type="match status" value="1"/>
</dbReference>
<dbReference type="GO" id="GO:0005524">
    <property type="term" value="F:ATP binding"/>
    <property type="evidence" value="ECO:0007669"/>
    <property type="project" value="UniProtKB-KW"/>
</dbReference>
<dbReference type="GO" id="GO:0008233">
    <property type="term" value="F:peptidase activity"/>
    <property type="evidence" value="ECO:0007669"/>
    <property type="project" value="UniProtKB-KW"/>
</dbReference>
<dbReference type="SMART" id="SM00382">
    <property type="entry name" value="AAA"/>
    <property type="match status" value="1"/>
</dbReference>
<dbReference type="RefSeq" id="WP_280956141.1">
    <property type="nucleotide sequence ID" value="NZ_CP092145.1"/>
</dbReference>
<dbReference type="GO" id="GO:0051082">
    <property type="term" value="F:unfolded protein binding"/>
    <property type="evidence" value="ECO:0007669"/>
    <property type="project" value="InterPro"/>
</dbReference>
<keyword evidence="3 7" id="KW-0067">ATP-binding</keyword>
<dbReference type="InterPro" id="IPR019489">
    <property type="entry name" value="Clp_ATPase_C"/>
</dbReference>
<gene>
    <name evidence="7" type="primary">clpX</name>
    <name evidence="7" type="ORF">MEJ65_00505</name>
</gene>
<reference evidence="7" key="1">
    <citation type="submission" date="2022-02" db="EMBL/GenBank/DDBJ databases">
        <title>Long-read sequencing of the primary endosymbionts of Cacopsylla melanoneura.</title>
        <authorList>
            <person name="Dittmer J."/>
            <person name="Corretto E."/>
            <person name="Stauffer C."/>
            <person name="Schuler H."/>
        </authorList>
    </citation>
    <scope>NUCLEOTIDE SEQUENCE</scope>
    <source>
        <strain evidence="7">Cmel4</strain>
    </source>
</reference>
<evidence type="ECO:0000256" key="1">
    <source>
        <dbReference type="ARBA" id="ARBA00022741"/>
    </source>
</evidence>
<sequence length="358" mass="40783">MLYTKNKNNLIDFLNYLNPERIKLELDRYIVGQHETKKIISVGVYNHYKKLHLLREKDIYLEKSNILLIGPTGCGKTLMVKTLAKIINIPIIVVDATSFTEAGYVGDDVESIVQKLLHECDYDVELAERSIIYIDEIDKIAKKTDHTSGKDVSGEGVQQSLLKLIEGVVLNITALSDKKNQQQNSQNFNLDTTNILFIAGGAFSGIENFVFDRISKETSFIDKAVSTNNILFETNTEDLINFGIIPEFLGRLPILAKFKELNEFELIYILTKPKNSLLKQFCYLFLIEGIEIKFTFDSIKEIAKIAVNKKIGARGLKSILELILLNSMFIFPSKKNLKLVIIYKEVITENKKPIFVYK</sequence>
<evidence type="ECO:0000256" key="2">
    <source>
        <dbReference type="ARBA" id="ARBA00022833"/>
    </source>
</evidence>
<evidence type="ECO:0000259" key="5">
    <source>
        <dbReference type="SMART" id="SM00382"/>
    </source>
</evidence>
<evidence type="ECO:0000259" key="6">
    <source>
        <dbReference type="SMART" id="SM01086"/>
    </source>
</evidence>
<dbReference type="InterPro" id="IPR027417">
    <property type="entry name" value="P-loop_NTPase"/>
</dbReference>
<dbReference type="GO" id="GO:0016887">
    <property type="term" value="F:ATP hydrolysis activity"/>
    <property type="evidence" value="ECO:0007669"/>
    <property type="project" value="InterPro"/>
</dbReference>
<dbReference type="GO" id="GO:0051603">
    <property type="term" value="P:proteolysis involved in protein catabolic process"/>
    <property type="evidence" value="ECO:0007669"/>
    <property type="project" value="TreeGrafter"/>
</dbReference>
<organism evidence="7 8">
    <name type="scientific">Carsonella ruddii</name>
    <dbReference type="NCBI Taxonomy" id="114186"/>
    <lineage>
        <taxon>Bacteria</taxon>
        <taxon>Pseudomonadati</taxon>
        <taxon>Pseudomonadota</taxon>
        <taxon>Gammaproteobacteria</taxon>
        <taxon>Oceanospirillales</taxon>
        <taxon>Halomonadaceae</taxon>
        <taxon>Zymobacter group</taxon>
        <taxon>Candidatus Carsonella</taxon>
    </lineage>
</organism>
<dbReference type="PANTHER" id="PTHR48102:SF7">
    <property type="entry name" value="ATP-DEPENDENT CLP PROTEASE ATP-BINDING SUBUNIT CLPX-LIKE, MITOCHONDRIAL"/>
    <property type="match status" value="1"/>
</dbReference>
<feature type="domain" description="Clp ATPase C-terminal" evidence="6">
    <location>
        <begin position="261"/>
        <end position="355"/>
    </location>
</feature>
<keyword evidence="1" id="KW-0547">Nucleotide-binding</keyword>
<evidence type="ECO:0000313" key="7">
    <source>
        <dbReference type="EMBL" id="WGS67331.1"/>
    </source>
</evidence>
<dbReference type="Gene3D" id="1.10.8.60">
    <property type="match status" value="1"/>
</dbReference>
<dbReference type="InterPro" id="IPR003593">
    <property type="entry name" value="AAA+_ATPase"/>
</dbReference>
<keyword evidence="7" id="KW-0645">Protease</keyword>
<dbReference type="NCBIfam" id="NF003745">
    <property type="entry name" value="PRK05342.1"/>
    <property type="match status" value="1"/>
</dbReference>
<evidence type="ECO:0000256" key="3">
    <source>
        <dbReference type="ARBA" id="ARBA00022840"/>
    </source>
</evidence>
<dbReference type="Pfam" id="PF07724">
    <property type="entry name" value="AAA_2"/>
    <property type="match status" value="1"/>
</dbReference>
<proteinExistence type="predicted"/>